<dbReference type="AlphaFoldDB" id="A0A232EMX9"/>
<sequence>MPRAPPNSSSNTLFSAPSSSFITERKYNLTSTTPGPRSRGVPAFDKESISEIIKTWQSLVQKFKTCLINEKKAGTGSRAVQHDFVYYEHMSFLKAALAHRKQLSTGIMQPANVQAPCTSA</sequence>
<name>A0A232EMX9_9HYME</name>
<organism evidence="1 2">
    <name type="scientific">Trichomalopsis sarcophagae</name>
    <dbReference type="NCBI Taxonomy" id="543379"/>
    <lineage>
        <taxon>Eukaryota</taxon>
        <taxon>Metazoa</taxon>
        <taxon>Ecdysozoa</taxon>
        <taxon>Arthropoda</taxon>
        <taxon>Hexapoda</taxon>
        <taxon>Insecta</taxon>
        <taxon>Pterygota</taxon>
        <taxon>Neoptera</taxon>
        <taxon>Endopterygota</taxon>
        <taxon>Hymenoptera</taxon>
        <taxon>Apocrita</taxon>
        <taxon>Proctotrupomorpha</taxon>
        <taxon>Chalcidoidea</taxon>
        <taxon>Pteromalidae</taxon>
        <taxon>Pteromalinae</taxon>
        <taxon>Trichomalopsis</taxon>
    </lineage>
</organism>
<accession>A0A232EMX9</accession>
<evidence type="ECO:0000313" key="2">
    <source>
        <dbReference type="Proteomes" id="UP000215335"/>
    </source>
</evidence>
<evidence type="ECO:0000313" key="1">
    <source>
        <dbReference type="EMBL" id="OXU19688.1"/>
    </source>
</evidence>
<proteinExistence type="predicted"/>
<gene>
    <name evidence="1" type="ORF">TSAR_007339</name>
</gene>
<keyword evidence="2" id="KW-1185">Reference proteome</keyword>
<dbReference type="EMBL" id="NNAY01003283">
    <property type="protein sequence ID" value="OXU19688.1"/>
    <property type="molecule type" value="Genomic_DNA"/>
</dbReference>
<dbReference type="Proteomes" id="UP000215335">
    <property type="component" value="Unassembled WGS sequence"/>
</dbReference>
<reference evidence="1 2" key="1">
    <citation type="journal article" date="2017" name="Curr. Biol.">
        <title>The Evolution of Venom by Co-option of Single-Copy Genes.</title>
        <authorList>
            <person name="Martinson E.O."/>
            <person name="Mrinalini"/>
            <person name="Kelkar Y.D."/>
            <person name="Chang C.H."/>
            <person name="Werren J.H."/>
        </authorList>
    </citation>
    <scope>NUCLEOTIDE SEQUENCE [LARGE SCALE GENOMIC DNA]</scope>
    <source>
        <strain evidence="1 2">Alberta</strain>
        <tissue evidence="1">Whole body</tissue>
    </source>
</reference>
<comment type="caution">
    <text evidence="1">The sequence shown here is derived from an EMBL/GenBank/DDBJ whole genome shotgun (WGS) entry which is preliminary data.</text>
</comment>
<protein>
    <submittedName>
        <fullName evidence="1">Uncharacterized protein</fullName>
    </submittedName>
</protein>